<dbReference type="PANTHER" id="PTHR24123:SF33">
    <property type="entry name" value="PROTEIN HOS4"/>
    <property type="match status" value="1"/>
</dbReference>
<feature type="repeat" description="ANK" evidence="6">
    <location>
        <begin position="866"/>
        <end position="898"/>
    </location>
</feature>
<dbReference type="Pfam" id="PF00569">
    <property type="entry name" value="ZZ"/>
    <property type="match status" value="1"/>
</dbReference>
<proteinExistence type="predicted"/>
<dbReference type="PRINTS" id="PR01415">
    <property type="entry name" value="ANKYRIN"/>
</dbReference>
<comment type="caution">
    <text evidence="10">The sequence shown here is derived from an EMBL/GenBank/DDBJ whole genome shotgun (WGS) entry which is preliminary data.</text>
</comment>
<dbReference type="PROSITE" id="PS50297">
    <property type="entry name" value="ANK_REP_REGION"/>
    <property type="match status" value="4"/>
</dbReference>
<feature type="domain" description="ZZ-type" evidence="9">
    <location>
        <begin position="1537"/>
        <end position="1591"/>
    </location>
</feature>
<dbReference type="SUPFAM" id="SSF140860">
    <property type="entry name" value="Pseudo ankyrin repeat-like"/>
    <property type="match status" value="1"/>
</dbReference>
<keyword evidence="11" id="KW-1185">Reference proteome</keyword>
<name>A0AAN7AHF8_9PEZI</name>
<dbReference type="SMART" id="SM00291">
    <property type="entry name" value="ZnF_ZZ"/>
    <property type="match status" value="1"/>
</dbReference>
<feature type="repeat" description="ANK" evidence="6">
    <location>
        <begin position="1192"/>
        <end position="1229"/>
    </location>
</feature>
<feature type="repeat" description="ANK" evidence="6">
    <location>
        <begin position="1374"/>
        <end position="1406"/>
    </location>
</feature>
<dbReference type="GO" id="GO:0008270">
    <property type="term" value="F:zinc ion binding"/>
    <property type="evidence" value="ECO:0007669"/>
    <property type="project" value="UniProtKB-KW"/>
</dbReference>
<evidence type="ECO:0000256" key="2">
    <source>
        <dbReference type="ARBA" id="ARBA00022737"/>
    </source>
</evidence>
<feature type="compositionally biased region" description="Basic and acidic residues" evidence="8">
    <location>
        <begin position="1615"/>
        <end position="1625"/>
    </location>
</feature>
<keyword evidence="3 7" id="KW-0863">Zinc-finger</keyword>
<evidence type="ECO:0000256" key="8">
    <source>
        <dbReference type="SAM" id="MobiDB-lite"/>
    </source>
</evidence>
<evidence type="ECO:0000313" key="11">
    <source>
        <dbReference type="Proteomes" id="UP001302126"/>
    </source>
</evidence>
<dbReference type="SUPFAM" id="SSF48403">
    <property type="entry name" value="Ankyrin repeat"/>
    <property type="match status" value="3"/>
</dbReference>
<feature type="repeat" description="ANK" evidence="6">
    <location>
        <begin position="833"/>
        <end position="865"/>
    </location>
</feature>
<dbReference type="InterPro" id="IPR043145">
    <property type="entry name" value="Znf_ZZ_sf"/>
</dbReference>
<accession>A0AAN7AHF8</accession>
<keyword evidence="5 6" id="KW-0040">ANK repeat</keyword>
<dbReference type="Gene3D" id="3.30.60.90">
    <property type="match status" value="1"/>
</dbReference>
<feature type="repeat" description="ANK" evidence="6">
    <location>
        <begin position="1015"/>
        <end position="1035"/>
    </location>
</feature>
<dbReference type="EMBL" id="MU864404">
    <property type="protein sequence ID" value="KAK4187373.1"/>
    <property type="molecule type" value="Genomic_DNA"/>
</dbReference>
<dbReference type="Pfam" id="PF12796">
    <property type="entry name" value="Ank_2"/>
    <property type="match status" value="5"/>
</dbReference>
<sequence length="1631" mass="179256">MYQESQTLLPSLSSYDFAALALPDLTPSSSAIRCIRFKSFDHEALGSPVGIRPIFSQLRHSDAWRSAVYYSIPNTTDGRFLSTVEFLSSIAFQILDLDPSRFYKVRELCNAMRTANNWTEPTLLVLVSMLLGAREEPRPLHLFIEGLDNCDTKTRQTLLDYLLPLFVNDTMTVNILHITFSVKEMDADIKQSFSRYGSRVAHEDHHFAPTDTVLRGWTSQIITENHYPLSAKRRLLRALKTCQTSTDLVFALHALQNLGTPSDPKTLHSTEILTRNLPPPLEQCIEEKFSSLGDWSRNALGWMLSAKRPLNIAELCTAVALSSGDPGISERHLPLEPKLLVTQSFAPLIYFTGEGAVMVRPGIIREALTQLADSERLQRTESQVAEGEHKSQPSASIPDDLQITEILLAYLCKDDLVGPVRRALGASDLFIQPTGWLFQLIHYAVEFWPLHYLSAESQHEGNLRALERAKALIQDNRFARAWPTLNDKINRKFSPPDICILDTLSLCAQLGLTSAVKELQKSAGLLARQAAMCAASWGGHDHVVEIFLQGAQAQGAQPWDVSKALEYASACGHDEIVGRLLKYSKAAQRKPDSLDFLLCQAARFGFVQQISLFCKAGGDVNAAPEGMTPLQCAAECGHYSVVDHLIKETKADIDGRGTRRETALMLASAKGHGMVVEILLGTDFYARTELSPGEDSILDPLGLAAKAGQLTTVELLLKHIQKCAGGNVAMVPSLLTDALLAAVDQGHVKVVERLLIDGADAAVTDTTGHTPLYRALAQDHGGLAGKIIDYIKSPSDLEDIGEIFLRSCADGHYKILLWCLTKKPDLRSHRGQRGETGLHVASKAGYVEIVQDLLAHGSDVHTLDDEGWPPLAHAAVAGKVEVVKLLLQQGARVNKTTAAGCDILLAIAECDETPHVQEITRLLLEKGADPNGRDMWDWTPLLRASSKCNLNMIKALMEYQGPGDKVEPNAKGRWGWNALHIIADAECGADKYETATAIAEFLIVGGTNPLERDSDGWIPLHLAARQGNLPLLQFLRLKHPSSLAATAVDGRTVLDFAYSRPSVIKWIDSEQPLGGSINRVDREGETPLMKVARAGNAESTRLFLEMRADPWITNRNGMTALFMAAYYGHCEAAEVLLEKHPKLLSIRNDQDQTALHYAIISREAAFAFMLLDKYYASNDDSARQDLCLTDKEGNTPLISAVHQRYYHSYSYQVAEKLLELGAELDTRNTEGDTALTLAVAKKDERMVKILLNSASEDGKLSYNLDAGAGKHRTALYEAARCSNTAIVEQLLEAGATLNQVGGEHGTALCIACRLERDDMVDFLLEKKADIALPGETGEYANALSCAVYSESLDLVEKLIKAGAGEAEINAQDTHGRSSVHMAARWCTWEMIALLKKHGGDLTKIDKQKRTVLHHAAMSGYAPLVSAILDIEALQSQVHAQDVDGWTPLHWACRAYDGNAVVEVLVDEYGANIGTVATYGWSPYNLAVFHDETSTADFLEQRKAKAEEAAVANVDGMTLDSGVVPAPRERKWKAASNGPSGSCDSCFCSIRGVRWHCEACKDFDLCFKCYWTVEQTHHREHVPFKRITTTGDDPDKEPPYEDDVAVEETGISVDSPEQRADEKDDAGQESSD</sequence>
<keyword evidence="4" id="KW-0862">Zinc</keyword>
<protein>
    <submittedName>
        <fullName evidence="10">Ankyrin repeat-containing domain protein</fullName>
    </submittedName>
</protein>
<organism evidence="10 11">
    <name type="scientific">Podospora australis</name>
    <dbReference type="NCBI Taxonomy" id="1536484"/>
    <lineage>
        <taxon>Eukaryota</taxon>
        <taxon>Fungi</taxon>
        <taxon>Dikarya</taxon>
        <taxon>Ascomycota</taxon>
        <taxon>Pezizomycotina</taxon>
        <taxon>Sordariomycetes</taxon>
        <taxon>Sordariomycetidae</taxon>
        <taxon>Sordariales</taxon>
        <taxon>Podosporaceae</taxon>
        <taxon>Podospora</taxon>
    </lineage>
</organism>
<dbReference type="InterPro" id="IPR056884">
    <property type="entry name" value="NPHP3-like_N"/>
</dbReference>
<dbReference type="Pfam" id="PF13637">
    <property type="entry name" value="Ank_4"/>
    <property type="match status" value="1"/>
</dbReference>
<evidence type="ECO:0000256" key="7">
    <source>
        <dbReference type="PROSITE-ProRule" id="PRU00228"/>
    </source>
</evidence>
<dbReference type="InterPro" id="IPR051165">
    <property type="entry name" value="Multifunctional_ANK_Repeat"/>
</dbReference>
<dbReference type="PROSITE" id="PS50135">
    <property type="entry name" value="ZF_ZZ_2"/>
    <property type="match status" value="1"/>
</dbReference>
<evidence type="ECO:0000256" key="6">
    <source>
        <dbReference type="PROSITE-ProRule" id="PRU00023"/>
    </source>
</evidence>
<reference evidence="10" key="1">
    <citation type="journal article" date="2023" name="Mol. Phylogenet. Evol.">
        <title>Genome-scale phylogeny and comparative genomics of the fungal order Sordariales.</title>
        <authorList>
            <person name="Hensen N."/>
            <person name="Bonometti L."/>
            <person name="Westerberg I."/>
            <person name="Brannstrom I.O."/>
            <person name="Guillou S."/>
            <person name="Cros-Aarteil S."/>
            <person name="Calhoun S."/>
            <person name="Haridas S."/>
            <person name="Kuo A."/>
            <person name="Mondo S."/>
            <person name="Pangilinan J."/>
            <person name="Riley R."/>
            <person name="LaButti K."/>
            <person name="Andreopoulos B."/>
            <person name="Lipzen A."/>
            <person name="Chen C."/>
            <person name="Yan M."/>
            <person name="Daum C."/>
            <person name="Ng V."/>
            <person name="Clum A."/>
            <person name="Steindorff A."/>
            <person name="Ohm R.A."/>
            <person name="Martin F."/>
            <person name="Silar P."/>
            <person name="Natvig D.O."/>
            <person name="Lalanne C."/>
            <person name="Gautier V."/>
            <person name="Ament-Velasquez S.L."/>
            <person name="Kruys A."/>
            <person name="Hutchinson M.I."/>
            <person name="Powell A.J."/>
            <person name="Barry K."/>
            <person name="Miller A.N."/>
            <person name="Grigoriev I.V."/>
            <person name="Debuchy R."/>
            <person name="Gladieux P."/>
            <person name="Hiltunen Thoren M."/>
            <person name="Johannesson H."/>
        </authorList>
    </citation>
    <scope>NUCLEOTIDE SEQUENCE</scope>
    <source>
        <strain evidence="10">PSN309</strain>
    </source>
</reference>
<keyword evidence="2" id="KW-0677">Repeat</keyword>
<dbReference type="Proteomes" id="UP001302126">
    <property type="component" value="Unassembled WGS sequence"/>
</dbReference>
<dbReference type="InterPro" id="IPR000433">
    <property type="entry name" value="Znf_ZZ"/>
</dbReference>
<dbReference type="PANTHER" id="PTHR24123">
    <property type="entry name" value="ANKYRIN REPEAT-CONTAINING"/>
    <property type="match status" value="1"/>
</dbReference>
<reference evidence="10" key="2">
    <citation type="submission" date="2023-05" db="EMBL/GenBank/DDBJ databases">
        <authorList>
            <consortium name="Lawrence Berkeley National Laboratory"/>
            <person name="Steindorff A."/>
            <person name="Hensen N."/>
            <person name="Bonometti L."/>
            <person name="Westerberg I."/>
            <person name="Brannstrom I.O."/>
            <person name="Guillou S."/>
            <person name="Cros-Aarteil S."/>
            <person name="Calhoun S."/>
            <person name="Haridas S."/>
            <person name="Kuo A."/>
            <person name="Mondo S."/>
            <person name="Pangilinan J."/>
            <person name="Riley R."/>
            <person name="Labutti K."/>
            <person name="Andreopoulos B."/>
            <person name="Lipzen A."/>
            <person name="Chen C."/>
            <person name="Yanf M."/>
            <person name="Daum C."/>
            <person name="Ng V."/>
            <person name="Clum A."/>
            <person name="Ohm R."/>
            <person name="Martin F."/>
            <person name="Silar P."/>
            <person name="Natvig D."/>
            <person name="Lalanne C."/>
            <person name="Gautier V."/>
            <person name="Ament-Velasquez S.L."/>
            <person name="Kruys A."/>
            <person name="Hutchinson M.I."/>
            <person name="Powell A.J."/>
            <person name="Barry K."/>
            <person name="Miller A.N."/>
            <person name="Grigoriev I.V."/>
            <person name="Debuchy R."/>
            <person name="Gladieux P."/>
            <person name="Thoren M.H."/>
            <person name="Johannesson H."/>
        </authorList>
    </citation>
    <scope>NUCLEOTIDE SEQUENCE</scope>
    <source>
        <strain evidence="10">PSN309</strain>
    </source>
</reference>
<dbReference type="InterPro" id="IPR002110">
    <property type="entry name" value="Ankyrin_rpt"/>
</dbReference>
<evidence type="ECO:0000256" key="3">
    <source>
        <dbReference type="ARBA" id="ARBA00022771"/>
    </source>
</evidence>
<gene>
    <name evidence="10" type="ORF">QBC35DRAFT_234958</name>
</gene>
<evidence type="ECO:0000256" key="4">
    <source>
        <dbReference type="ARBA" id="ARBA00022833"/>
    </source>
</evidence>
<dbReference type="PROSITE" id="PS50088">
    <property type="entry name" value="ANK_REPEAT"/>
    <property type="match status" value="7"/>
</dbReference>
<dbReference type="Gene3D" id="1.25.40.20">
    <property type="entry name" value="Ankyrin repeat-containing domain"/>
    <property type="match status" value="5"/>
</dbReference>
<dbReference type="PROSITE" id="PS01357">
    <property type="entry name" value="ZF_ZZ_1"/>
    <property type="match status" value="1"/>
</dbReference>
<evidence type="ECO:0000256" key="1">
    <source>
        <dbReference type="ARBA" id="ARBA00022723"/>
    </source>
</evidence>
<evidence type="ECO:0000313" key="10">
    <source>
        <dbReference type="EMBL" id="KAK4187373.1"/>
    </source>
</evidence>
<dbReference type="Pfam" id="PF00023">
    <property type="entry name" value="Ank"/>
    <property type="match status" value="2"/>
</dbReference>
<feature type="compositionally biased region" description="Acidic residues" evidence="8">
    <location>
        <begin position="1591"/>
        <end position="1605"/>
    </location>
</feature>
<feature type="region of interest" description="Disordered" evidence="8">
    <location>
        <begin position="1585"/>
        <end position="1631"/>
    </location>
</feature>
<dbReference type="InterPro" id="IPR036770">
    <property type="entry name" value="Ankyrin_rpt-contain_sf"/>
</dbReference>
<evidence type="ECO:0000259" key="9">
    <source>
        <dbReference type="PROSITE" id="PS50135"/>
    </source>
</evidence>
<feature type="repeat" description="ANK" evidence="6">
    <location>
        <begin position="1270"/>
        <end position="1302"/>
    </location>
</feature>
<feature type="repeat" description="ANK" evidence="6">
    <location>
        <begin position="1083"/>
        <end position="1115"/>
    </location>
</feature>
<dbReference type="SUPFAM" id="SSF57850">
    <property type="entry name" value="RING/U-box"/>
    <property type="match status" value="1"/>
</dbReference>
<evidence type="ECO:0000256" key="5">
    <source>
        <dbReference type="ARBA" id="ARBA00023043"/>
    </source>
</evidence>
<dbReference type="CDD" id="cd02249">
    <property type="entry name" value="ZZ"/>
    <property type="match status" value="1"/>
</dbReference>
<dbReference type="Pfam" id="PF24883">
    <property type="entry name" value="NPHP3_N"/>
    <property type="match status" value="1"/>
</dbReference>
<dbReference type="SMART" id="SM00248">
    <property type="entry name" value="ANK"/>
    <property type="match status" value="23"/>
</dbReference>
<keyword evidence="1" id="KW-0479">Metal-binding</keyword>